<dbReference type="PANTHER" id="PTHR40758:SF1">
    <property type="entry name" value="CONSERVED PROTEIN"/>
    <property type="match status" value="1"/>
</dbReference>
<gene>
    <name evidence="3" type="ORF">SAMN04489732_108104</name>
</gene>
<evidence type="ECO:0000259" key="1">
    <source>
        <dbReference type="Pfam" id="PF07398"/>
    </source>
</evidence>
<accession>A0A1H8XN33</accession>
<evidence type="ECO:0000313" key="3">
    <source>
        <dbReference type="EMBL" id="SEP41181.1"/>
    </source>
</evidence>
<dbReference type="Pfam" id="PF07398">
    <property type="entry name" value="MDMPI_C"/>
    <property type="match status" value="1"/>
</dbReference>
<dbReference type="Proteomes" id="UP000198582">
    <property type="component" value="Unassembled WGS sequence"/>
</dbReference>
<dbReference type="InterPro" id="IPR024344">
    <property type="entry name" value="MDMPI_metal-binding"/>
</dbReference>
<feature type="domain" description="MDMPI C-terminal" evidence="1">
    <location>
        <begin position="101"/>
        <end position="186"/>
    </location>
</feature>
<dbReference type="AlphaFoldDB" id="A0A1H8XN33"/>
<dbReference type="PANTHER" id="PTHR40758">
    <property type="entry name" value="CONSERVED PROTEIN"/>
    <property type="match status" value="1"/>
</dbReference>
<proteinExistence type="predicted"/>
<dbReference type="GO" id="GO:0005886">
    <property type="term" value="C:plasma membrane"/>
    <property type="evidence" value="ECO:0007669"/>
    <property type="project" value="TreeGrafter"/>
</dbReference>
<protein>
    <submittedName>
        <fullName evidence="3">TIGR03083 family protein</fullName>
    </submittedName>
</protein>
<name>A0A1H8XN33_9PSEU</name>
<reference evidence="3 4" key="1">
    <citation type="submission" date="2016-10" db="EMBL/GenBank/DDBJ databases">
        <authorList>
            <person name="de Groot N.N."/>
        </authorList>
    </citation>
    <scope>NUCLEOTIDE SEQUENCE [LARGE SCALE GENOMIC DNA]</scope>
    <source>
        <strain evidence="3 4">DSM 44993</strain>
    </source>
</reference>
<evidence type="ECO:0000259" key="2">
    <source>
        <dbReference type="Pfam" id="PF11716"/>
    </source>
</evidence>
<dbReference type="SUPFAM" id="SSF109854">
    <property type="entry name" value="DinB/YfiT-like putative metalloenzymes"/>
    <property type="match status" value="1"/>
</dbReference>
<sequence length="191" mass="20522">MTHLARVLSSSVAVITDRAAEPSAPTGWADLLGCWDGERLALREALRRPADGPVRSPFPRGGATITCGDLTRRMAHEMAIHRLDAESALPEPPPTRYAAAFAADGVDEFLTFLMPRRARPSNRDGTVRVETEGRLWTIALREGEPPALVGEGRPDVTLSGPADDVYRALWGRPNHAATTGDGTLLEPLAAP</sequence>
<dbReference type="InterPro" id="IPR010872">
    <property type="entry name" value="MDMPI_C-term_domain"/>
</dbReference>
<dbReference type="EMBL" id="FOEF01000008">
    <property type="protein sequence ID" value="SEP41181.1"/>
    <property type="molecule type" value="Genomic_DNA"/>
</dbReference>
<dbReference type="Pfam" id="PF11716">
    <property type="entry name" value="MDMPI_N"/>
    <property type="match status" value="1"/>
</dbReference>
<keyword evidence="4" id="KW-1185">Reference proteome</keyword>
<organism evidence="3 4">
    <name type="scientific">Amycolatopsis saalfeldensis</name>
    <dbReference type="NCBI Taxonomy" id="394193"/>
    <lineage>
        <taxon>Bacteria</taxon>
        <taxon>Bacillati</taxon>
        <taxon>Actinomycetota</taxon>
        <taxon>Actinomycetes</taxon>
        <taxon>Pseudonocardiales</taxon>
        <taxon>Pseudonocardiaceae</taxon>
        <taxon>Amycolatopsis</taxon>
    </lineage>
</organism>
<dbReference type="GO" id="GO:0046872">
    <property type="term" value="F:metal ion binding"/>
    <property type="evidence" value="ECO:0007669"/>
    <property type="project" value="InterPro"/>
</dbReference>
<dbReference type="STRING" id="394193.SAMN04489732_108104"/>
<feature type="domain" description="Mycothiol-dependent maleylpyruvate isomerase metal-binding" evidence="2">
    <location>
        <begin position="13"/>
        <end position="85"/>
    </location>
</feature>
<dbReference type="InterPro" id="IPR034660">
    <property type="entry name" value="DinB/YfiT-like"/>
</dbReference>
<evidence type="ECO:0000313" key="4">
    <source>
        <dbReference type="Proteomes" id="UP000198582"/>
    </source>
</evidence>